<name>A0AA42DLZ8_9FIRM</name>
<sequence length="186" mass="20283">MKNMNDKTKKWLTVAGGLAVSALLITLITGQFRIAPINDVEIPPQNNDGQSVVVETLDITEKENDTTVPDIKVPEQSENSNGDDIGTDQTIQPNIPEKPTYTEEELTNQNQKPNGDPVTENDKVQDHDKVEKPVTPPKADNQPQSGDKSDGKIYVPGFGWIDDVGDGHGSVAEDMYENGNKVGIMD</sequence>
<organism evidence="2 3">
    <name type="scientific">Holtiella tumoricola</name>
    <dbReference type="NCBI Taxonomy" id="3018743"/>
    <lineage>
        <taxon>Bacteria</taxon>
        <taxon>Bacillati</taxon>
        <taxon>Bacillota</taxon>
        <taxon>Clostridia</taxon>
        <taxon>Lachnospirales</taxon>
        <taxon>Cellulosilyticaceae</taxon>
        <taxon>Holtiella</taxon>
    </lineage>
</organism>
<dbReference type="InterPro" id="IPR046680">
    <property type="entry name" value="DUF6550"/>
</dbReference>
<accession>A0AA42DLZ8</accession>
<feature type="compositionally biased region" description="Basic and acidic residues" evidence="1">
    <location>
        <begin position="120"/>
        <end position="132"/>
    </location>
</feature>
<protein>
    <submittedName>
        <fullName evidence="2">Uncharacterized protein</fullName>
    </submittedName>
</protein>
<evidence type="ECO:0000256" key="1">
    <source>
        <dbReference type="SAM" id="MobiDB-lite"/>
    </source>
</evidence>
<reference evidence="2" key="1">
    <citation type="journal article" date="2023" name="Int. J. Syst. Evol. Microbiol.">
        <title>&lt;i&gt;Holtiella tumoricola&lt;/i&gt; gen. nov. sp. nov., isolated from a human clinical sample.</title>
        <authorList>
            <person name="Allen-Vercoe E."/>
            <person name="Daigneault M.C."/>
            <person name="Vancuren S.J."/>
            <person name="Cochrane K."/>
            <person name="O'Neal L.L."/>
            <person name="Sankaranarayanan K."/>
            <person name="Lawson P.A."/>
        </authorList>
    </citation>
    <scope>NUCLEOTIDE SEQUENCE</scope>
    <source>
        <strain evidence="2">CC70A</strain>
    </source>
</reference>
<proteinExistence type="predicted"/>
<dbReference type="AlphaFoldDB" id="A0AA42DLZ8"/>
<feature type="region of interest" description="Disordered" evidence="1">
    <location>
        <begin position="59"/>
        <end position="155"/>
    </location>
</feature>
<comment type="caution">
    <text evidence="2">The sequence shown here is derived from an EMBL/GenBank/DDBJ whole genome shotgun (WGS) entry which is preliminary data.</text>
</comment>
<dbReference type="RefSeq" id="WP_271011780.1">
    <property type="nucleotide sequence ID" value="NZ_JAQIFT010000033.1"/>
</dbReference>
<evidence type="ECO:0000313" key="3">
    <source>
        <dbReference type="Proteomes" id="UP001169242"/>
    </source>
</evidence>
<dbReference type="Pfam" id="PF20187">
    <property type="entry name" value="DUF6550"/>
    <property type="match status" value="1"/>
</dbReference>
<dbReference type="Proteomes" id="UP001169242">
    <property type="component" value="Unassembled WGS sequence"/>
</dbReference>
<dbReference type="EMBL" id="JAQIFT010000033">
    <property type="protein sequence ID" value="MDA3731394.1"/>
    <property type="molecule type" value="Genomic_DNA"/>
</dbReference>
<gene>
    <name evidence="2" type="ORF">PBV87_07885</name>
</gene>
<keyword evidence="3" id="KW-1185">Reference proteome</keyword>
<feature type="compositionally biased region" description="Polar residues" evidence="1">
    <location>
        <begin position="76"/>
        <end position="93"/>
    </location>
</feature>
<evidence type="ECO:0000313" key="2">
    <source>
        <dbReference type="EMBL" id="MDA3731394.1"/>
    </source>
</evidence>